<accession>A0ABD0VBR7</accession>
<gene>
    <name evidence="4" type="ORF">M5K25_006638</name>
</gene>
<dbReference type="Gene3D" id="3.40.50.2000">
    <property type="entry name" value="Glycogen Phosphorylase B"/>
    <property type="match status" value="3"/>
</dbReference>
<comment type="caution">
    <text evidence="4">The sequence shown here is derived from an EMBL/GenBank/DDBJ whole genome shotgun (WGS) entry which is preliminary data.</text>
</comment>
<reference evidence="4 5" key="1">
    <citation type="journal article" date="2024" name="Plant Biotechnol. J.">
        <title>Dendrobium thyrsiflorum genome and its molecular insights into genes involved in important horticultural traits.</title>
        <authorList>
            <person name="Chen B."/>
            <person name="Wang J.Y."/>
            <person name="Zheng P.J."/>
            <person name="Li K.L."/>
            <person name="Liang Y.M."/>
            <person name="Chen X.F."/>
            <person name="Zhang C."/>
            <person name="Zhao X."/>
            <person name="He X."/>
            <person name="Zhang G.Q."/>
            <person name="Liu Z.J."/>
            <person name="Xu Q."/>
        </authorList>
    </citation>
    <scope>NUCLEOTIDE SEQUENCE [LARGE SCALE GENOMIC DNA]</scope>
    <source>
        <strain evidence="4">GZMU011</strain>
    </source>
</reference>
<dbReference type="GO" id="GO:0016740">
    <property type="term" value="F:transferase activity"/>
    <property type="evidence" value="ECO:0007669"/>
    <property type="project" value="UniProtKB-KW"/>
</dbReference>
<dbReference type="EMBL" id="JANQDX010000006">
    <property type="protein sequence ID" value="KAL0922637.1"/>
    <property type="molecule type" value="Genomic_DNA"/>
</dbReference>
<dbReference type="CDD" id="cd03784">
    <property type="entry name" value="GT1_Gtf-like"/>
    <property type="match status" value="1"/>
</dbReference>
<dbReference type="InterPro" id="IPR050481">
    <property type="entry name" value="UDP-glycosyltransf_plant"/>
</dbReference>
<keyword evidence="5" id="KW-1185">Reference proteome</keyword>
<comment type="similarity">
    <text evidence="1">Belongs to the UDP-glycosyltransferase family.</text>
</comment>
<dbReference type="Proteomes" id="UP001552299">
    <property type="component" value="Unassembled WGS sequence"/>
</dbReference>
<proteinExistence type="inferred from homology"/>
<name>A0ABD0VBR7_DENTH</name>
<dbReference type="InterPro" id="IPR002213">
    <property type="entry name" value="UDP_glucos_trans"/>
</dbReference>
<sequence>MSQPSQPFSSAASLPHILLIPSAGMGHLVPFLRLATALSIRRIAVSILAARPTVSAAESHLLSSLPSSIPILDFPLAPLDPSHFPPSSDPFYLHYEALRRSAHLLPPLLSVTGTSFSVLIIDVSITSAFLPVASAANIPCFLLFTSSASMFALYSSIPSLPLSSAHFNIAGVLKIPNSSLPPPLRDPTNLFTTQLVDNSRALPLSQGILINTFPALETEVLTAFNSGQIVPGLPPVIAVGPLPPLGNLAEKQSPGASQAMRWLDEQPERSVMYVSFGSRTALPTEQIRELGAGLEMSGCRFLWVVKSTKVDREETGEIEELVGKGYLGRVEGRGLVAVAAGVTVLAWPRTADQRVNAALVVRRGVGVWPEHWVWEAEEGVVAAAEIGNKVREVMRNQRMMETAEKLVAEAAVEVNGSSDESKGILSWPSLSRLLNCPSFR</sequence>
<evidence type="ECO:0000313" key="4">
    <source>
        <dbReference type="EMBL" id="KAL0922637.1"/>
    </source>
</evidence>
<keyword evidence="3" id="KW-0808">Transferase</keyword>
<evidence type="ECO:0000256" key="2">
    <source>
        <dbReference type="ARBA" id="ARBA00022676"/>
    </source>
</evidence>
<evidence type="ECO:0000256" key="3">
    <source>
        <dbReference type="ARBA" id="ARBA00022679"/>
    </source>
</evidence>
<evidence type="ECO:0000313" key="5">
    <source>
        <dbReference type="Proteomes" id="UP001552299"/>
    </source>
</evidence>
<dbReference type="PANTHER" id="PTHR48048">
    <property type="entry name" value="GLYCOSYLTRANSFERASE"/>
    <property type="match status" value="1"/>
</dbReference>
<dbReference type="SUPFAM" id="SSF53756">
    <property type="entry name" value="UDP-Glycosyltransferase/glycogen phosphorylase"/>
    <property type="match status" value="1"/>
</dbReference>
<dbReference type="AlphaFoldDB" id="A0ABD0VBR7"/>
<dbReference type="PANTHER" id="PTHR48048:SF76">
    <property type="entry name" value="UDP-GLYCOSYLTRANSFERASE 708D1-LIKE"/>
    <property type="match status" value="1"/>
</dbReference>
<keyword evidence="2" id="KW-0328">Glycosyltransferase</keyword>
<protein>
    <submittedName>
        <fullName evidence="4">Uncharacterized protein</fullName>
    </submittedName>
</protein>
<evidence type="ECO:0000256" key="1">
    <source>
        <dbReference type="ARBA" id="ARBA00009995"/>
    </source>
</evidence>
<organism evidence="4 5">
    <name type="scientific">Dendrobium thyrsiflorum</name>
    <name type="common">Pinecone-like raceme dendrobium</name>
    <name type="synonym">Orchid</name>
    <dbReference type="NCBI Taxonomy" id="117978"/>
    <lineage>
        <taxon>Eukaryota</taxon>
        <taxon>Viridiplantae</taxon>
        <taxon>Streptophyta</taxon>
        <taxon>Embryophyta</taxon>
        <taxon>Tracheophyta</taxon>
        <taxon>Spermatophyta</taxon>
        <taxon>Magnoliopsida</taxon>
        <taxon>Liliopsida</taxon>
        <taxon>Asparagales</taxon>
        <taxon>Orchidaceae</taxon>
        <taxon>Epidendroideae</taxon>
        <taxon>Malaxideae</taxon>
        <taxon>Dendrobiinae</taxon>
        <taxon>Dendrobium</taxon>
    </lineage>
</organism>